<dbReference type="Proteomes" id="UP000003688">
    <property type="component" value="Unassembled WGS sequence"/>
</dbReference>
<dbReference type="InterPro" id="IPR037022">
    <property type="entry name" value="Formyl_trans_C_sf"/>
</dbReference>
<evidence type="ECO:0000256" key="1">
    <source>
        <dbReference type="ARBA" id="ARBA00002606"/>
    </source>
</evidence>
<comment type="caution">
    <text evidence="11">The sequence shown here is derived from an EMBL/GenBank/DDBJ whole genome shotgun (WGS) entry which is preliminary data.</text>
</comment>
<sequence>MERLRIIFMGTAELACASLEALTQQTDFSVVAVVTQPDRPKGRDLKLQPSPVKQVALKHALPVLQPERARNPEFVQSLAEFKPDLIVVAAYGQILPKSILELPRFGCLNVHTSLLPKYRGAAPIQWAILDGEPVTGVTIMKMDAGLDTGDILTQETTPIQHEDNSQLLHDRLAQIGAALLVPTIREFVSGKIIARPQPVEGVSYARKILKEDGKLDWTQPAHVLWNRVRGFTPWPGAFTHLPAEPKPLLLKIWQAEVIEGASGNPGEILSADKTGIIIACGEKALKVTTLQREGGRRMNAQDFLTGHSLKPGQKLG</sequence>
<dbReference type="Pfam" id="PF02911">
    <property type="entry name" value="Formyl_trans_C"/>
    <property type="match status" value="1"/>
</dbReference>
<dbReference type="InterPro" id="IPR036477">
    <property type="entry name" value="Formyl_transf_N_sf"/>
</dbReference>
<dbReference type="InterPro" id="IPR044135">
    <property type="entry name" value="Met-tRNA-FMT_C"/>
</dbReference>
<feature type="domain" description="Formyl transferase C-terminal" evidence="10">
    <location>
        <begin position="207"/>
        <end position="307"/>
    </location>
</feature>
<proteinExistence type="inferred from homology"/>
<organism evidence="11 12">
    <name type="scientific">Pedosphaera parvula (strain Ellin514)</name>
    <dbReference type="NCBI Taxonomy" id="320771"/>
    <lineage>
        <taxon>Bacteria</taxon>
        <taxon>Pseudomonadati</taxon>
        <taxon>Verrucomicrobiota</taxon>
        <taxon>Pedosphaerae</taxon>
        <taxon>Pedosphaerales</taxon>
        <taxon>Pedosphaeraceae</taxon>
        <taxon>Pedosphaera</taxon>
    </lineage>
</organism>
<comment type="function">
    <text evidence="1 8">Attaches a formyl group to the free amino group of methionyl-tRNA(fMet). The formyl group appears to play a dual role in the initiator identity of N-formylmethionyl-tRNA by promoting its recognition by IF2 and preventing the misappropriation of this tRNA by the elongation apparatus.</text>
</comment>
<evidence type="ECO:0000256" key="2">
    <source>
        <dbReference type="ARBA" id="ARBA00010699"/>
    </source>
</evidence>
<keyword evidence="12" id="KW-1185">Reference proteome</keyword>
<dbReference type="PROSITE" id="PS00373">
    <property type="entry name" value="GART"/>
    <property type="match status" value="1"/>
</dbReference>
<dbReference type="RefSeq" id="WP_007415740.1">
    <property type="nucleotide sequence ID" value="NZ_ABOX02000019.1"/>
</dbReference>
<dbReference type="InterPro" id="IPR002376">
    <property type="entry name" value="Formyl_transf_N"/>
</dbReference>
<dbReference type="PANTHER" id="PTHR11138">
    <property type="entry name" value="METHIONYL-TRNA FORMYLTRANSFERASE"/>
    <property type="match status" value="1"/>
</dbReference>
<keyword evidence="6 8" id="KW-0648">Protein biosynthesis</keyword>
<dbReference type="OrthoDB" id="9802815at2"/>
<dbReference type="InterPro" id="IPR005793">
    <property type="entry name" value="Formyl_trans_C"/>
</dbReference>
<accession>B9XIU7</accession>
<evidence type="ECO:0000256" key="7">
    <source>
        <dbReference type="ARBA" id="ARBA00048558"/>
    </source>
</evidence>
<dbReference type="Gene3D" id="3.40.50.170">
    <property type="entry name" value="Formyl transferase, N-terminal domain"/>
    <property type="match status" value="1"/>
</dbReference>
<evidence type="ECO:0000256" key="5">
    <source>
        <dbReference type="ARBA" id="ARBA00022679"/>
    </source>
</evidence>
<dbReference type="EC" id="2.1.2.9" evidence="3 8"/>
<dbReference type="InterPro" id="IPR041711">
    <property type="entry name" value="Met-tRNA-FMT_N"/>
</dbReference>
<dbReference type="InterPro" id="IPR005794">
    <property type="entry name" value="Fmt"/>
</dbReference>
<keyword evidence="5 8" id="KW-0808">Transferase</keyword>
<dbReference type="HAMAP" id="MF_00182">
    <property type="entry name" value="Formyl_trans"/>
    <property type="match status" value="1"/>
</dbReference>
<evidence type="ECO:0000313" key="11">
    <source>
        <dbReference type="EMBL" id="EEF60174.1"/>
    </source>
</evidence>
<evidence type="ECO:0000256" key="4">
    <source>
        <dbReference type="ARBA" id="ARBA00016014"/>
    </source>
</evidence>
<dbReference type="GO" id="GO:0004479">
    <property type="term" value="F:methionyl-tRNA formyltransferase activity"/>
    <property type="evidence" value="ECO:0007669"/>
    <property type="project" value="UniProtKB-UniRule"/>
</dbReference>
<dbReference type="NCBIfam" id="TIGR00460">
    <property type="entry name" value="fmt"/>
    <property type="match status" value="1"/>
</dbReference>
<dbReference type="Gene3D" id="3.10.25.10">
    <property type="entry name" value="Formyl transferase, C-terminal domain"/>
    <property type="match status" value="1"/>
</dbReference>
<evidence type="ECO:0000259" key="10">
    <source>
        <dbReference type="Pfam" id="PF02911"/>
    </source>
</evidence>
<feature type="domain" description="Formyl transferase N-terminal" evidence="9">
    <location>
        <begin position="5"/>
        <end position="182"/>
    </location>
</feature>
<feature type="binding site" evidence="8">
    <location>
        <begin position="113"/>
        <end position="116"/>
    </location>
    <ligand>
        <name>(6S)-5,6,7,8-tetrahydrofolate</name>
        <dbReference type="ChEBI" id="CHEBI:57453"/>
    </ligand>
</feature>
<dbReference type="CDD" id="cd08704">
    <property type="entry name" value="Met_tRNA_FMT_C"/>
    <property type="match status" value="1"/>
</dbReference>
<evidence type="ECO:0000256" key="6">
    <source>
        <dbReference type="ARBA" id="ARBA00022917"/>
    </source>
</evidence>
<name>B9XIU7_PEDPL</name>
<reference evidence="11 12" key="1">
    <citation type="journal article" date="2011" name="J. Bacteriol.">
        <title>Genome sequence of 'Pedosphaera parvula' Ellin514, an aerobic Verrucomicrobial isolate from pasture soil.</title>
        <authorList>
            <person name="Kant R."/>
            <person name="van Passel M.W."/>
            <person name="Sangwan P."/>
            <person name="Palva A."/>
            <person name="Lucas S."/>
            <person name="Copeland A."/>
            <person name="Lapidus A."/>
            <person name="Glavina Del Rio T."/>
            <person name="Dalin E."/>
            <person name="Tice H."/>
            <person name="Bruce D."/>
            <person name="Goodwin L."/>
            <person name="Pitluck S."/>
            <person name="Chertkov O."/>
            <person name="Larimer F.W."/>
            <person name="Land M.L."/>
            <person name="Hauser L."/>
            <person name="Brettin T.S."/>
            <person name="Detter J.C."/>
            <person name="Han S."/>
            <person name="de Vos W.M."/>
            <person name="Janssen P.H."/>
            <person name="Smidt H."/>
        </authorList>
    </citation>
    <scope>NUCLEOTIDE SEQUENCE [LARGE SCALE GENOMIC DNA]</scope>
    <source>
        <strain evidence="11 12">Ellin514</strain>
    </source>
</reference>
<comment type="catalytic activity">
    <reaction evidence="7 8">
        <text>L-methionyl-tRNA(fMet) + (6R)-10-formyltetrahydrofolate = N-formyl-L-methionyl-tRNA(fMet) + (6S)-5,6,7,8-tetrahydrofolate + H(+)</text>
        <dbReference type="Rhea" id="RHEA:24380"/>
        <dbReference type="Rhea" id="RHEA-COMP:9952"/>
        <dbReference type="Rhea" id="RHEA-COMP:9953"/>
        <dbReference type="ChEBI" id="CHEBI:15378"/>
        <dbReference type="ChEBI" id="CHEBI:57453"/>
        <dbReference type="ChEBI" id="CHEBI:78530"/>
        <dbReference type="ChEBI" id="CHEBI:78844"/>
        <dbReference type="ChEBI" id="CHEBI:195366"/>
        <dbReference type="EC" id="2.1.2.9"/>
    </reaction>
</comment>
<evidence type="ECO:0000256" key="3">
    <source>
        <dbReference type="ARBA" id="ARBA00012261"/>
    </source>
</evidence>
<dbReference type="GO" id="GO:0005829">
    <property type="term" value="C:cytosol"/>
    <property type="evidence" value="ECO:0007669"/>
    <property type="project" value="TreeGrafter"/>
</dbReference>
<evidence type="ECO:0000259" key="9">
    <source>
        <dbReference type="Pfam" id="PF00551"/>
    </source>
</evidence>
<dbReference type="InterPro" id="IPR001555">
    <property type="entry name" value="GART_AS"/>
</dbReference>
<comment type="similarity">
    <text evidence="2 8">Belongs to the Fmt family.</text>
</comment>
<gene>
    <name evidence="8" type="primary">fmt</name>
    <name evidence="11" type="ORF">Cflav_PD3233</name>
</gene>
<dbReference type="SUPFAM" id="SSF50486">
    <property type="entry name" value="FMT C-terminal domain-like"/>
    <property type="match status" value="1"/>
</dbReference>
<dbReference type="CDD" id="cd08646">
    <property type="entry name" value="FMT_core_Met-tRNA-FMT_N"/>
    <property type="match status" value="1"/>
</dbReference>
<evidence type="ECO:0000256" key="8">
    <source>
        <dbReference type="HAMAP-Rule" id="MF_00182"/>
    </source>
</evidence>
<dbReference type="InterPro" id="IPR011034">
    <property type="entry name" value="Formyl_transferase-like_C_sf"/>
</dbReference>
<dbReference type="PANTHER" id="PTHR11138:SF5">
    <property type="entry name" value="METHIONYL-TRNA FORMYLTRANSFERASE, MITOCHONDRIAL"/>
    <property type="match status" value="1"/>
</dbReference>
<dbReference type="EMBL" id="ABOX02000019">
    <property type="protein sequence ID" value="EEF60174.1"/>
    <property type="molecule type" value="Genomic_DNA"/>
</dbReference>
<dbReference type="Pfam" id="PF00551">
    <property type="entry name" value="Formyl_trans_N"/>
    <property type="match status" value="1"/>
</dbReference>
<dbReference type="SUPFAM" id="SSF53328">
    <property type="entry name" value="Formyltransferase"/>
    <property type="match status" value="1"/>
</dbReference>
<evidence type="ECO:0000313" key="12">
    <source>
        <dbReference type="Proteomes" id="UP000003688"/>
    </source>
</evidence>
<dbReference type="AlphaFoldDB" id="B9XIU7"/>
<protein>
    <recommendedName>
        <fullName evidence="4 8">Methionyl-tRNA formyltransferase</fullName>
        <ecNumber evidence="3 8">2.1.2.9</ecNumber>
    </recommendedName>
</protein>
<dbReference type="STRING" id="320771.Cflav_PD3233"/>